<feature type="region of interest" description="Disordered" evidence="1">
    <location>
        <begin position="1"/>
        <end position="51"/>
    </location>
</feature>
<reference evidence="2" key="1">
    <citation type="journal article" date="2014" name="Int. J. Syst. Evol. Microbiol.">
        <title>Complete genome sequence of Corynebacterium casei LMG S-19264T (=DSM 44701T), isolated from a smear-ripened cheese.</title>
        <authorList>
            <consortium name="US DOE Joint Genome Institute (JGI-PGF)"/>
            <person name="Walter F."/>
            <person name="Albersmeier A."/>
            <person name="Kalinowski J."/>
            <person name="Ruckert C."/>
        </authorList>
    </citation>
    <scope>NUCLEOTIDE SEQUENCE</scope>
    <source>
        <strain evidence="2">JCM 3035</strain>
    </source>
</reference>
<accession>A0A917VKH8</accession>
<reference evidence="2" key="2">
    <citation type="submission" date="2020-09" db="EMBL/GenBank/DDBJ databases">
        <authorList>
            <person name="Sun Q."/>
            <person name="Ohkuma M."/>
        </authorList>
    </citation>
    <scope>NUCLEOTIDE SEQUENCE</scope>
    <source>
        <strain evidence="2">JCM 3035</strain>
    </source>
</reference>
<comment type="caution">
    <text evidence="2">The sequence shown here is derived from an EMBL/GenBank/DDBJ whole genome shotgun (WGS) entry which is preliminary data.</text>
</comment>
<evidence type="ECO:0000256" key="1">
    <source>
        <dbReference type="SAM" id="MobiDB-lite"/>
    </source>
</evidence>
<sequence>MTASTRQRRQPSDETPLAAAPVHAGENGTNINPRNHSDTPVPGNGAGPSAVARRRALPGAVLRMQDQVTQGLLLAMWDVMAFASRKVNLAPKPSGPALEGR</sequence>
<dbReference type="Proteomes" id="UP000637788">
    <property type="component" value="Unassembled WGS sequence"/>
</dbReference>
<proteinExistence type="predicted"/>
<dbReference type="EMBL" id="BMPQ01000020">
    <property type="protein sequence ID" value="GGK94161.1"/>
    <property type="molecule type" value="Genomic_DNA"/>
</dbReference>
<evidence type="ECO:0000313" key="3">
    <source>
        <dbReference type="Proteomes" id="UP000637788"/>
    </source>
</evidence>
<gene>
    <name evidence="2" type="ORF">GCM10010094_63770</name>
</gene>
<protein>
    <submittedName>
        <fullName evidence="2">Uncharacterized protein</fullName>
    </submittedName>
</protein>
<name>A0A917VKH8_9ACTN</name>
<organism evidence="2 3">
    <name type="scientific">Streptomyces flaveus</name>
    <dbReference type="NCBI Taxonomy" id="66370"/>
    <lineage>
        <taxon>Bacteria</taxon>
        <taxon>Bacillati</taxon>
        <taxon>Actinomycetota</taxon>
        <taxon>Actinomycetes</taxon>
        <taxon>Kitasatosporales</taxon>
        <taxon>Streptomycetaceae</taxon>
        <taxon>Streptomyces</taxon>
        <taxon>Streptomyces aurantiacus group</taxon>
    </lineage>
</organism>
<dbReference type="AlphaFoldDB" id="A0A917VKH8"/>
<keyword evidence="3" id="KW-1185">Reference proteome</keyword>
<evidence type="ECO:0000313" key="2">
    <source>
        <dbReference type="EMBL" id="GGK94161.1"/>
    </source>
</evidence>